<protein>
    <recommendedName>
        <fullName evidence="3">DUF3447 domain-containing protein</fullName>
    </recommendedName>
</protein>
<evidence type="ECO:0008006" key="3">
    <source>
        <dbReference type="Google" id="ProtNLM"/>
    </source>
</evidence>
<dbReference type="PANTHER" id="PTHR24159">
    <property type="match status" value="1"/>
</dbReference>
<gene>
    <name evidence="1" type="ORF">M9Y10_042617</name>
</gene>
<accession>A0ABR2JXD9</accession>
<dbReference type="Gene3D" id="1.25.40.20">
    <property type="entry name" value="Ankyrin repeat-containing domain"/>
    <property type="match status" value="1"/>
</dbReference>
<dbReference type="InterPro" id="IPR036770">
    <property type="entry name" value="Ankyrin_rpt-contain_sf"/>
</dbReference>
<name>A0ABR2JXD9_9EUKA</name>
<dbReference type="InterPro" id="IPR002110">
    <property type="entry name" value="Ankyrin_rpt"/>
</dbReference>
<dbReference type="PANTHER" id="PTHR24159:SF5">
    <property type="entry name" value="ANK_REP_REGION DOMAIN-CONTAINING PROTEIN"/>
    <property type="match status" value="1"/>
</dbReference>
<keyword evidence="2" id="KW-1185">Reference proteome</keyword>
<dbReference type="SMART" id="SM00248">
    <property type="entry name" value="ANK"/>
    <property type="match status" value="5"/>
</dbReference>
<dbReference type="Proteomes" id="UP001470230">
    <property type="component" value="Unassembled WGS sequence"/>
</dbReference>
<comment type="caution">
    <text evidence="1">The sequence shown here is derived from an EMBL/GenBank/DDBJ whole genome shotgun (WGS) entry which is preliminary data.</text>
</comment>
<evidence type="ECO:0000313" key="1">
    <source>
        <dbReference type="EMBL" id="KAK8883525.1"/>
    </source>
</evidence>
<proteinExistence type="predicted"/>
<sequence>MIDVKDPMIIEKLKTKENMNFFWPEIDSFYTDGQITFNDDKYIEKRENEQNDQHLAILIRNDWVEQFIIYINLNNVPLNSKIGKSHFETNSFLTDKNPTLIEYAAFFGSIQIFKFLQMEKVELTGSLWIYAIHSDNAELIHILEENKIEPEDNTYKTCIIESIKCHHNEFARYLIDKYGQNNNYFGECWKYYNYMIIPNDQNSYSSCRFSVKKLYNYIQVNPEFINLLYTSSYLDINLKEKGKTVLLMAIKDINIKIIKLIASNPKTDLNIKFKEKGVESTVLTFAIKKGNLEIIQILLSSPQIDPNIKLNTKYNSEINALTMSIEDNNIPIVNLLLSNNKTDPNIKLNIRGKESNALSMSIE</sequence>
<dbReference type="SUPFAM" id="SSF48403">
    <property type="entry name" value="Ankyrin repeat"/>
    <property type="match status" value="1"/>
</dbReference>
<dbReference type="EMBL" id="JAPFFF010000008">
    <property type="protein sequence ID" value="KAK8883525.1"/>
    <property type="molecule type" value="Genomic_DNA"/>
</dbReference>
<dbReference type="Pfam" id="PF12796">
    <property type="entry name" value="Ank_2"/>
    <property type="match status" value="1"/>
</dbReference>
<evidence type="ECO:0000313" key="2">
    <source>
        <dbReference type="Proteomes" id="UP001470230"/>
    </source>
</evidence>
<organism evidence="1 2">
    <name type="scientific">Tritrichomonas musculus</name>
    <dbReference type="NCBI Taxonomy" id="1915356"/>
    <lineage>
        <taxon>Eukaryota</taxon>
        <taxon>Metamonada</taxon>
        <taxon>Parabasalia</taxon>
        <taxon>Tritrichomonadida</taxon>
        <taxon>Tritrichomonadidae</taxon>
        <taxon>Tritrichomonas</taxon>
    </lineage>
</organism>
<reference evidence="1 2" key="1">
    <citation type="submission" date="2024-04" db="EMBL/GenBank/DDBJ databases">
        <title>Tritrichomonas musculus Genome.</title>
        <authorList>
            <person name="Alves-Ferreira E."/>
            <person name="Grigg M."/>
            <person name="Lorenzi H."/>
            <person name="Galac M."/>
        </authorList>
    </citation>
    <scope>NUCLEOTIDE SEQUENCE [LARGE SCALE GENOMIC DNA]</scope>
    <source>
        <strain evidence="1 2">EAF2021</strain>
    </source>
</reference>